<keyword evidence="4 7" id="KW-0812">Transmembrane</keyword>
<dbReference type="Gene3D" id="1.10.3720.10">
    <property type="entry name" value="MetI-like"/>
    <property type="match status" value="1"/>
</dbReference>
<dbReference type="Proteomes" id="UP000768462">
    <property type="component" value="Unassembled WGS sequence"/>
</dbReference>
<dbReference type="GO" id="GO:0055085">
    <property type="term" value="P:transmembrane transport"/>
    <property type="evidence" value="ECO:0007669"/>
    <property type="project" value="InterPro"/>
</dbReference>
<evidence type="ECO:0000256" key="1">
    <source>
        <dbReference type="ARBA" id="ARBA00004651"/>
    </source>
</evidence>
<dbReference type="InterPro" id="IPR000515">
    <property type="entry name" value="MetI-like"/>
</dbReference>
<comment type="caution">
    <text evidence="9">The sequence shown here is derived from an EMBL/GenBank/DDBJ whole genome shotgun (WGS) entry which is preliminary data.</text>
</comment>
<protein>
    <submittedName>
        <fullName evidence="9">ABC transporter permease</fullName>
    </submittedName>
</protein>
<feature type="transmembrane region" description="Helical" evidence="7">
    <location>
        <begin position="111"/>
        <end position="136"/>
    </location>
</feature>
<dbReference type="SUPFAM" id="SSF161098">
    <property type="entry name" value="MetI-like"/>
    <property type="match status" value="1"/>
</dbReference>
<dbReference type="EMBL" id="SVCM01000070">
    <property type="protein sequence ID" value="MBE6059698.1"/>
    <property type="molecule type" value="Genomic_DNA"/>
</dbReference>
<comment type="subcellular location">
    <subcellularLocation>
        <location evidence="1 7">Cell membrane</location>
        <topology evidence="1 7">Multi-pass membrane protein</topology>
    </subcellularLocation>
</comment>
<feature type="transmembrane region" description="Helical" evidence="7">
    <location>
        <begin position="227"/>
        <end position="257"/>
    </location>
</feature>
<evidence type="ECO:0000256" key="7">
    <source>
        <dbReference type="RuleBase" id="RU363032"/>
    </source>
</evidence>
<dbReference type="PANTHER" id="PTHR43386">
    <property type="entry name" value="OLIGOPEPTIDE TRANSPORT SYSTEM PERMEASE PROTEIN APPC"/>
    <property type="match status" value="1"/>
</dbReference>
<evidence type="ECO:0000256" key="6">
    <source>
        <dbReference type="ARBA" id="ARBA00023136"/>
    </source>
</evidence>
<dbReference type="Pfam" id="PF12911">
    <property type="entry name" value="OppC_N"/>
    <property type="match status" value="1"/>
</dbReference>
<evidence type="ECO:0000256" key="2">
    <source>
        <dbReference type="ARBA" id="ARBA00022448"/>
    </source>
</evidence>
<keyword evidence="6 7" id="KW-0472">Membrane</keyword>
<dbReference type="Pfam" id="PF00528">
    <property type="entry name" value="BPD_transp_1"/>
    <property type="match status" value="1"/>
</dbReference>
<dbReference type="InterPro" id="IPR025966">
    <property type="entry name" value="OppC_N"/>
</dbReference>
<keyword evidence="5 7" id="KW-1133">Transmembrane helix</keyword>
<keyword evidence="3" id="KW-1003">Cell membrane</keyword>
<dbReference type="GO" id="GO:0005886">
    <property type="term" value="C:plasma membrane"/>
    <property type="evidence" value="ECO:0007669"/>
    <property type="project" value="UniProtKB-SubCell"/>
</dbReference>
<feature type="domain" description="ABC transmembrane type-1" evidence="8">
    <location>
        <begin position="109"/>
        <end position="299"/>
    </location>
</feature>
<evidence type="ECO:0000256" key="4">
    <source>
        <dbReference type="ARBA" id="ARBA00022692"/>
    </source>
</evidence>
<feature type="transmembrane region" description="Helical" evidence="7">
    <location>
        <begin position="148"/>
        <end position="167"/>
    </location>
</feature>
<evidence type="ECO:0000256" key="5">
    <source>
        <dbReference type="ARBA" id="ARBA00022989"/>
    </source>
</evidence>
<reference evidence="9" key="1">
    <citation type="submission" date="2019-04" db="EMBL/GenBank/DDBJ databases">
        <title>Evolution of Biomass-Degrading Anaerobic Consortia Revealed by Metagenomics.</title>
        <authorList>
            <person name="Peng X."/>
        </authorList>
    </citation>
    <scope>NUCLEOTIDE SEQUENCE</scope>
    <source>
        <strain evidence="9">SIG254</strain>
    </source>
</reference>
<evidence type="ECO:0000256" key="3">
    <source>
        <dbReference type="ARBA" id="ARBA00022475"/>
    </source>
</evidence>
<sequence>MEFNEEINEILEKDFVFVDEGSKQKDTINRPSVSYWKDSWRKLKKNKLAIVGLIFVILITLGAIFIPWFSKHDYTTNNLMLTNQGPSAEHWFGTDSLGRDLFVRVMYGARYSLIIGFVASILNLVIGIVYGGIAGLIGGWVDNIMMRIVDIISSIPMTIYVILLMVILEKGGLFNIIVALAISYWIGMARIVRAEILQLKQQEFILAAKTLGAQGKRILFKHLIPNCLGPIIVTLTLQIPTAIFSEAFLSFIGLGLVPPLASWGTLASDALSTLRLYPYQLLFPTLAICITIFSFNMLGDGLRDALDPKIKK</sequence>
<evidence type="ECO:0000313" key="9">
    <source>
        <dbReference type="EMBL" id="MBE6059698.1"/>
    </source>
</evidence>
<dbReference type="CDD" id="cd06261">
    <property type="entry name" value="TM_PBP2"/>
    <property type="match status" value="1"/>
</dbReference>
<feature type="transmembrane region" description="Helical" evidence="7">
    <location>
        <begin position="277"/>
        <end position="299"/>
    </location>
</feature>
<feature type="transmembrane region" description="Helical" evidence="7">
    <location>
        <begin position="48"/>
        <end position="70"/>
    </location>
</feature>
<dbReference type="PROSITE" id="PS50928">
    <property type="entry name" value="ABC_TM1"/>
    <property type="match status" value="1"/>
</dbReference>
<accession>A0A927ZT91</accession>
<proteinExistence type="inferred from homology"/>
<keyword evidence="2 7" id="KW-0813">Transport</keyword>
<dbReference type="InterPro" id="IPR050366">
    <property type="entry name" value="BP-dependent_transpt_permease"/>
</dbReference>
<evidence type="ECO:0000259" key="8">
    <source>
        <dbReference type="PROSITE" id="PS50928"/>
    </source>
</evidence>
<evidence type="ECO:0000313" key="10">
    <source>
        <dbReference type="Proteomes" id="UP000768462"/>
    </source>
</evidence>
<dbReference type="AlphaFoldDB" id="A0A927ZT91"/>
<organism evidence="9 10">
    <name type="scientific">Clostridium sulfidigenes</name>
    <dbReference type="NCBI Taxonomy" id="318464"/>
    <lineage>
        <taxon>Bacteria</taxon>
        <taxon>Bacillati</taxon>
        <taxon>Bacillota</taxon>
        <taxon>Clostridia</taxon>
        <taxon>Eubacteriales</taxon>
        <taxon>Clostridiaceae</taxon>
        <taxon>Clostridium</taxon>
    </lineage>
</organism>
<gene>
    <name evidence="9" type="ORF">E7215_05930</name>
</gene>
<comment type="similarity">
    <text evidence="7">Belongs to the binding-protein-dependent transport system permease family.</text>
</comment>
<dbReference type="PANTHER" id="PTHR43386:SF22">
    <property type="entry name" value="OLIGOPEPTIDE TRANSPORT SYSTEM PERMEASE PROTEIN OPPC"/>
    <property type="match status" value="1"/>
</dbReference>
<dbReference type="InterPro" id="IPR035906">
    <property type="entry name" value="MetI-like_sf"/>
</dbReference>
<feature type="transmembrane region" description="Helical" evidence="7">
    <location>
        <begin position="173"/>
        <end position="192"/>
    </location>
</feature>
<name>A0A927ZT91_9CLOT</name>